<dbReference type="Gene3D" id="3.40.50.12780">
    <property type="entry name" value="N-terminal domain of ligase-like"/>
    <property type="match status" value="1"/>
</dbReference>
<organism evidence="1 2">
    <name type="scientific">Owenia fusiformis</name>
    <name type="common">Polychaete worm</name>
    <dbReference type="NCBI Taxonomy" id="6347"/>
    <lineage>
        <taxon>Eukaryota</taxon>
        <taxon>Metazoa</taxon>
        <taxon>Spiralia</taxon>
        <taxon>Lophotrochozoa</taxon>
        <taxon>Annelida</taxon>
        <taxon>Polychaeta</taxon>
        <taxon>Sedentaria</taxon>
        <taxon>Canalipalpata</taxon>
        <taxon>Sabellida</taxon>
        <taxon>Oweniida</taxon>
        <taxon>Oweniidae</taxon>
        <taxon>Owenia</taxon>
    </lineage>
</organism>
<dbReference type="Gene3D" id="3.30.300.30">
    <property type="match status" value="1"/>
</dbReference>
<dbReference type="Pfam" id="PF00501">
    <property type="entry name" value="AMP-binding"/>
    <property type="match status" value="1"/>
</dbReference>
<comment type="caution">
    <text evidence="1">The sequence shown here is derived from an EMBL/GenBank/DDBJ whole genome shotgun (WGS) entry which is preliminary data.</text>
</comment>
<dbReference type="AlphaFoldDB" id="A0A8J1TYL7"/>
<dbReference type="OrthoDB" id="10253115at2759"/>
<dbReference type="CDD" id="cd04433">
    <property type="entry name" value="AFD_class_I"/>
    <property type="match status" value="1"/>
</dbReference>
<dbReference type="PANTHER" id="PTHR42814:SF3">
    <property type="entry name" value="BETA-N-ACETYLHEXOSAMINIDASE"/>
    <property type="match status" value="1"/>
</dbReference>
<dbReference type="Pfam" id="PF13193">
    <property type="entry name" value="AMP-binding_C"/>
    <property type="match status" value="1"/>
</dbReference>
<reference evidence="1" key="1">
    <citation type="submission" date="2022-03" db="EMBL/GenBank/DDBJ databases">
        <authorList>
            <person name="Martin C."/>
        </authorList>
    </citation>
    <scope>NUCLEOTIDE SEQUENCE</scope>
</reference>
<gene>
    <name evidence="1" type="ORF">OFUS_LOCUS21272</name>
</gene>
<dbReference type="InterPro" id="IPR025110">
    <property type="entry name" value="AMP-bd_C"/>
</dbReference>
<dbReference type="SUPFAM" id="SSF56801">
    <property type="entry name" value="Acetyl-CoA synthetase-like"/>
    <property type="match status" value="1"/>
</dbReference>
<dbReference type="EMBL" id="CAIIXF020000010">
    <property type="protein sequence ID" value="CAH1796911.1"/>
    <property type="molecule type" value="Genomic_DNA"/>
</dbReference>
<sequence length="582" mass="64738">MDHTKNYTMGTDITPISTALTTSYLKTGFSTEPTDDTILDRFKRYVEASPDKEALVIADVDTVKREAISFKDCDDLSDNLAANLIKEGVEINDVIAILMPNCKEFIVSWLSLLKCHAYPAFVSFNMRKGDDLKNVLNELKAVGVILHTGRSEGFYRIIKDVFGRLLDFKQDPDVPNLKFVVAIGTCLDGALPYINMVRTTTELELQPLHERVATITMDSPCAILQTSGSSGHPKLVVHRHFGMVNSFNCVAIRLNMSSSDRYFCDRPMTWGAGLFGLAVACIVGLTVITVDTTMSVAGRDIHSILQIISKEKCTRGLMMPYMLYDMLELPSVRKYQLDAFTKFWTSGQRIPNALLEGVNKTLPKASMIIGYGSTEMLWVSSQLYNVASQVDQTGTIGYPFPGFEIKITDGDDKVVPIGTPGNIKLRSYQMFTGYYNDDKKTKEKMKDGWFDVEDFGYLTEKGYLVFISKTCDMIKRGTVLVAPASVENVILNHPSVNNVIVVGVPDPRLYEELCACVILNHGDTTTEKAIVDFCNENLTEQTLDGLALTPKFVIIMEEFPRLPNGKPDKTTLKKIAADKCAI</sequence>
<dbReference type="InterPro" id="IPR000873">
    <property type="entry name" value="AMP-dep_synth/lig_dom"/>
</dbReference>
<dbReference type="InterPro" id="IPR045851">
    <property type="entry name" value="AMP-bd_C_sf"/>
</dbReference>
<dbReference type="InterPro" id="IPR042099">
    <property type="entry name" value="ANL_N_sf"/>
</dbReference>
<evidence type="ECO:0000313" key="2">
    <source>
        <dbReference type="Proteomes" id="UP000749559"/>
    </source>
</evidence>
<keyword evidence="2" id="KW-1185">Reference proteome</keyword>
<protein>
    <submittedName>
        <fullName evidence="1">Uncharacterized protein</fullName>
    </submittedName>
</protein>
<accession>A0A8J1TYL7</accession>
<dbReference type="PROSITE" id="PS00455">
    <property type="entry name" value="AMP_BINDING"/>
    <property type="match status" value="1"/>
</dbReference>
<dbReference type="InterPro" id="IPR020845">
    <property type="entry name" value="AMP-binding_CS"/>
</dbReference>
<proteinExistence type="predicted"/>
<dbReference type="PANTHER" id="PTHR42814">
    <property type="entry name" value="AMP-BINDING DOMAIN-CONTAINING PROTEIN"/>
    <property type="match status" value="1"/>
</dbReference>
<dbReference type="Proteomes" id="UP000749559">
    <property type="component" value="Unassembled WGS sequence"/>
</dbReference>
<name>A0A8J1TYL7_OWEFU</name>
<evidence type="ECO:0000313" key="1">
    <source>
        <dbReference type="EMBL" id="CAH1796911.1"/>
    </source>
</evidence>